<organism evidence="1 2">
    <name type="scientific">Trichogramma brassicae</name>
    <dbReference type="NCBI Taxonomy" id="86971"/>
    <lineage>
        <taxon>Eukaryota</taxon>
        <taxon>Metazoa</taxon>
        <taxon>Ecdysozoa</taxon>
        <taxon>Arthropoda</taxon>
        <taxon>Hexapoda</taxon>
        <taxon>Insecta</taxon>
        <taxon>Pterygota</taxon>
        <taxon>Neoptera</taxon>
        <taxon>Endopterygota</taxon>
        <taxon>Hymenoptera</taxon>
        <taxon>Apocrita</taxon>
        <taxon>Proctotrupomorpha</taxon>
        <taxon>Chalcidoidea</taxon>
        <taxon>Trichogrammatidae</taxon>
        <taxon>Trichogramma</taxon>
    </lineage>
</organism>
<proteinExistence type="predicted"/>
<dbReference type="EMBL" id="CADCXV010000670">
    <property type="protein sequence ID" value="CAB0032177.1"/>
    <property type="molecule type" value="Genomic_DNA"/>
</dbReference>
<dbReference type="Proteomes" id="UP000479190">
    <property type="component" value="Unassembled WGS sequence"/>
</dbReference>
<name>A0A6H5I2U9_9HYME</name>
<sequence>MDVFMKNKFKLIFSLLAKARQCPRYDRTRENKKTDTYVAARARWFFLPRATKSFEATQLLCVPRSPTDPYQKAVCIIREEQIPWVSMTAGCLLIYKCGSRVTIKLYLCRRRRPNHGNRWGQVRTDITSVGCTVVLMQNRPKAGLTTSSGTGLKATVESLSPQDAEVWPHSMVFFSTYKKKLDTRNVRALQTHQRAENSSYFLLKRQKSCGFAVELRNESTSADTARKKEILYKEVIFHPCIKPYPSVAQ</sequence>
<keyword evidence="2" id="KW-1185">Reference proteome</keyword>
<gene>
    <name evidence="1" type="ORF">TBRA_LOCUS4121</name>
</gene>
<protein>
    <submittedName>
        <fullName evidence="1">Uncharacterized protein</fullName>
    </submittedName>
</protein>
<dbReference type="AlphaFoldDB" id="A0A6H5I2U9"/>
<evidence type="ECO:0000313" key="2">
    <source>
        <dbReference type="Proteomes" id="UP000479190"/>
    </source>
</evidence>
<evidence type="ECO:0000313" key="1">
    <source>
        <dbReference type="EMBL" id="CAB0032177.1"/>
    </source>
</evidence>
<accession>A0A6H5I2U9</accession>
<reference evidence="1 2" key="1">
    <citation type="submission" date="2020-02" db="EMBL/GenBank/DDBJ databases">
        <authorList>
            <person name="Ferguson B K."/>
        </authorList>
    </citation>
    <scope>NUCLEOTIDE SEQUENCE [LARGE SCALE GENOMIC DNA]</scope>
</reference>